<dbReference type="GO" id="GO:0016627">
    <property type="term" value="F:oxidoreductase activity, acting on the CH-CH group of donors"/>
    <property type="evidence" value="ECO:0007669"/>
    <property type="project" value="TreeGrafter"/>
</dbReference>
<protein>
    <submittedName>
        <fullName evidence="3">Unannotated protein</fullName>
    </submittedName>
</protein>
<dbReference type="AlphaFoldDB" id="A0A6J6KY25"/>
<dbReference type="SUPFAM" id="SSF50475">
    <property type="entry name" value="FMN-binding split barrel"/>
    <property type="match status" value="1"/>
</dbReference>
<proteinExistence type="predicted"/>
<accession>A0A6J6KY25</accession>
<evidence type="ECO:0000313" key="3">
    <source>
        <dbReference type="EMBL" id="CAB4653768.1"/>
    </source>
</evidence>
<dbReference type="Pfam" id="PF01243">
    <property type="entry name" value="PNPOx_N"/>
    <property type="match status" value="1"/>
</dbReference>
<dbReference type="PANTHER" id="PTHR35176:SF6">
    <property type="entry name" value="HEME OXYGENASE HI_0854-RELATED"/>
    <property type="match status" value="1"/>
</dbReference>
<feature type="domain" description="Pyridoxamine 5'-phosphate oxidase N-terminal" evidence="2">
    <location>
        <begin position="9"/>
        <end position="115"/>
    </location>
</feature>
<name>A0A6J6KY25_9ZZZZ</name>
<reference evidence="3" key="1">
    <citation type="submission" date="2020-05" db="EMBL/GenBank/DDBJ databases">
        <authorList>
            <person name="Chiriac C."/>
            <person name="Salcher M."/>
            <person name="Ghai R."/>
            <person name="Kavagutti S V."/>
        </authorList>
    </citation>
    <scope>NUCLEOTIDE SEQUENCE</scope>
</reference>
<sequence>MSATSMTQAEREQFLADLHVGILGIERADGPPLTVPIWYIYEPGGELWFLTEPDSLKGRLLRKCMRFSLCAQSESLPYKYVSVEGTATISAADRELHSRPMAHRYLGAKEGDKYTDRGSDSNSVRVSMIPERWLTVDYSKF</sequence>
<dbReference type="Gene3D" id="2.30.110.10">
    <property type="entry name" value="Electron Transport, Fmn-binding Protein, Chain A"/>
    <property type="match status" value="1"/>
</dbReference>
<dbReference type="InterPro" id="IPR052019">
    <property type="entry name" value="F420H2_bilvrd_red/Heme_oxyg"/>
</dbReference>
<keyword evidence="1" id="KW-0560">Oxidoreductase</keyword>
<dbReference type="GO" id="GO:0005829">
    <property type="term" value="C:cytosol"/>
    <property type="evidence" value="ECO:0007669"/>
    <property type="project" value="TreeGrafter"/>
</dbReference>
<organism evidence="3">
    <name type="scientific">freshwater metagenome</name>
    <dbReference type="NCBI Taxonomy" id="449393"/>
    <lineage>
        <taxon>unclassified sequences</taxon>
        <taxon>metagenomes</taxon>
        <taxon>ecological metagenomes</taxon>
    </lineage>
</organism>
<dbReference type="InterPro" id="IPR012349">
    <property type="entry name" value="Split_barrel_FMN-bd"/>
</dbReference>
<dbReference type="PANTHER" id="PTHR35176">
    <property type="entry name" value="HEME OXYGENASE HI_0854-RELATED"/>
    <property type="match status" value="1"/>
</dbReference>
<dbReference type="GO" id="GO:0070967">
    <property type="term" value="F:coenzyme F420 binding"/>
    <property type="evidence" value="ECO:0007669"/>
    <property type="project" value="TreeGrafter"/>
</dbReference>
<evidence type="ECO:0000256" key="1">
    <source>
        <dbReference type="ARBA" id="ARBA00023002"/>
    </source>
</evidence>
<dbReference type="InterPro" id="IPR011576">
    <property type="entry name" value="Pyridox_Oxase_N"/>
</dbReference>
<evidence type="ECO:0000259" key="2">
    <source>
        <dbReference type="Pfam" id="PF01243"/>
    </source>
</evidence>
<dbReference type="EMBL" id="CAEZWE010000034">
    <property type="protein sequence ID" value="CAB4653768.1"/>
    <property type="molecule type" value="Genomic_DNA"/>
</dbReference>
<gene>
    <name evidence="3" type="ORF">UFOPK2169_00942</name>
</gene>